<feature type="domain" description="SfsA N-terminal OB" evidence="3">
    <location>
        <begin position="12"/>
        <end position="76"/>
    </location>
</feature>
<evidence type="ECO:0000256" key="1">
    <source>
        <dbReference type="HAMAP-Rule" id="MF_00095"/>
    </source>
</evidence>
<dbReference type="InterPro" id="IPR005224">
    <property type="entry name" value="SfsA"/>
</dbReference>
<accession>A0AA42DR55</accession>
<dbReference type="CDD" id="cd22359">
    <property type="entry name" value="SfsA-like_bacterial"/>
    <property type="match status" value="1"/>
</dbReference>
<dbReference type="PANTHER" id="PTHR30545:SF2">
    <property type="entry name" value="SUGAR FERMENTATION STIMULATION PROTEIN A"/>
    <property type="match status" value="1"/>
</dbReference>
<dbReference type="InterPro" id="IPR040452">
    <property type="entry name" value="SfsA_C"/>
</dbReference>
<evidence type="ECO:0000313" key="5">
    <source>
        <dbReference type="Proteomes" id="UP001169242"/>
    </source>
</evidence>
<dbReference type="RefSeq" id="WP_271013479.1">
    <property type="nucleotide sequence ID" value="NZ_JAQIFT010000068.1"/>
</dbReference>
<comment type="similarity">
    <text evidence="1">Belongs to the SfsA family.</text>
</comment>
<dbReference type="GO" id="GO:0003677">
    <property type="term" value="F:DNA binding"/>
    <property type="evidence" value="ECO:0007669"/>
    <property type="project" value="InterPro"/>
</dbReference>
<sequence length="231" mass="25910">MKYSNCIKATFISRPNRFIAYCEIEGQEVKVHVKNTGRCKELLIPGVTVYLEHSDNPNRKTAYSLIAVQKGERLINMDSQAPNKVVYEALQSGALCLPGLEGEMTLIQPEKTYKESRFDVYIETEVERAFVEVKGVTLEEDGVVRFPDAPTERGKKHLYELMDAAAKGYKAYVVFVIQMEGVLYFTPNRITHAAFADAVAEVSRKGVQILAYDCQVTPDTLVLGRPVPVKI</sequence>
<comment type="caution">
    <text evidence="4">The sequence shown here is derived from an EMBL/GenBank/DDBJ whole genome shotgun (WGS) entry which is preliminary data.</text>
</comment>
<dbReference type="HAMAP" id="MF_00095">
    <property type="entry name" value="SfsA"/>
    <property type="match status" value="1"/>
</dbReference>
<dbReference type="Pfam" id="PF17746">
    <property type="entry name" value="SfsA_N"/>
    <property type="match status" value="1"/>
</dbReference>
<evidence type="ECO:0000259" key="3">
    <source>
        <dbReference type="Pfam" id="PF17746"/>
    </source>
</evidence>
<evidence type="ECO:0000313" key="4">
    <source>
        <dbReference type="EMBL" id="MDA3733748.1"/>
    </source>
</evidence>
<dbReference type="FunFam" id="2.40.50.580:FF:000002">
    <property type="entry name" value="Sugar fermentation stimulation protein homolog"/>
    <property type="match status" value="1"/>
</dbReference>
<name>A0AA42DR55_9FIRM</name>
<dbReference type="AlphaFoldDB" id="A0AA42DR55"/>
<dbReference type="Gene3D" id="3.40.1350.60">
    <property type="match status" value="1"/>
</dbReference>
<dbReference type="Pfam" id="PF03749">
    <property type="entry name" value="SfsA"/>
    <property type="match status" value="1"/>
</dbReference>
<organism evidence="4 5">
    <name type="scientific">Holtiella tumoricola</name>
    <dbReference type="NCBI Taxonomy" id="3018743"/>
    <lineage>
        <taxon>Bacteria</taxon>
        <taxon>Bacillati</taxon>
        <taxon>Bacillota</taxon>
        <taxon>Clostridia</taxon>
        <taxon>Lachnospirales</taxon>
        <taxon>Cellulosilyticaceae</taxon>
        <taxon>Holtiella</taxon>
    </lineage>
</organism>
<dbReference type="EMBL" id="JAQIFT010000068">
    <property type="protein sequence ID" value="MDA3733748.1"/>
    <property type="molecule type" value="Genomic_DNA"/>
</dbReference>
<protein>
    <recommendedName>
        <fullName evidence="1">Sugar fermentation stimulation protein homolog</fullName>
    </recommendedName>
</protein>
<feature type="domain" description="Sugar fermentation stimulation protein C-terminal" evidence="2">
    <location>
        <begin position="80"/>
        <end position="219"/>
    </location>
</feature>
<gene>
    <name evidence="1 4" type="primary">sfsA</name>
    <name evidence="4" type="ORF">PBV87_19950</name>
</gene>
<dbReference type="Proteomes" id="UP001169242">
    <property type="component" value="Unassembled WGS sequence"/>
</dbReference>
<reference evidence="4" key="1">
    <citation type="journal article" date="2023" name="Int. J. Syst. Evol. Microbiol.">
        <title>&lt;i&gt;Holtiella tumoricola&lt;/i&gt; gen. nov. sp. nov., isolated from a human clinical sample.</title>
        <authorList>
            <person name="Allen-Vercoe E."/>
            <person name="Daigneault M.C."/>
            <person name="Vancuren S.J."/>
            <person name="Cochrane K."/>
            <person name="O'Neal L.L."/>
            <person name="Sankaranarayanan K."/>
            <person name="Lawson P.A."/>
        </authorList>
    </citation>
    <scope>NUCLEOTIDE SEQUENCE</scope>
    <source>
        <strain evidence="4">CC70A</strain>
    </source>
</reference>
<proteinExistence type="inferred from homology"/>
<dbReference type="PANTHER" id="PTHR30545">
    <property type="entry name" value="SUGAR FERMENTATION STIMULATION PROTEIN A"/>
    <property type="match status" value="1"/>
</dbReference>
<dbReference type="NCBIfam" id="TIGR00230">
    <property type="entry name" value="sfsA"/>
    <property type="match status" value="1"/>
</dbReference>
<keyword evidence="5" id="KW-1185">Reference proteome</keyword>
<evidence type="ECO:0000259" key="2">
    <source>
        <dbReference type="Pfam" id="PF03749"/>
    </source>
</evidence>
<dbReference type="InterPro" id="IPR041465">
    <property type="entry name" value="SfsA_N"/>
</dbReference>
<dbReference type="Gene3D" id="2.40.50.580">
    <property type="match status" value="1"/>
</dbReference>